<dbReference type="Proteomes" id="UP000196531">
    <property type="component" value="Unassembled WGS sequence"/>
</dbReference>
<dbReference type="GO" id="GO:0071949">
    <property type="term" value="F:FAD binding"/>
    <property type="evidence" value="ECO:0007669"/>
    <property type="project" value="TreeGrafter"/>
</dbReference>
<dbReference type="GO" id="GO:0020037">
    <property type="term" value="F:heme binding"/>
    <property type="evidence" value="ECO:0007669"/>
    <property type="project" value="InterPro"/>
</dbReference>
<keyword evidence="1 5" id="KW-0349">Heme</keyword>
<dbReference type="GO" id="GO:0005344">
    <property type="term" value="F:oxygen carrier activity"/>
    <property type="evidence" value="ECO:0007669"/>
    <property type="project" value="UniProtKB-KW"/>
</dbReference>
<dbReference type="GO" id="GO:0071500">
    <property type="term" value="P:cellular response to nitrosative stress"/>
    <property type="evidence" value="ECO:0007669"/>
    <property type="project" value="TreeGrafter"/>
</dbReference>
<evidence type="ECO:0000313" key="8">
    <source>
        <dbReference type="Proteomes" id="UP000196531"/>
    </source>
</evidence>
<evidence type="ECO:0000256" key="3">
    <source>
        <dbReference type="ARBA" id="ARBA00022723"/>
    </source>
</evidence>
<reference evidence="8" key="1">
    <citation type="journal article" date="2017" name="Proc. Natl. Acad. Sci. U.S.A.">
        <title>Simulation of Deepwater Horizon oil plume reveals substrate specialization within a complex community of hydrocarbon-degraders.</title>
        <authorList>
            <person name="Hu P."/>
            <person name="Dubinsky E.A."/>
            <person name="Probst A.J."/>
            <person name="Wang J."/>
            <person name="Sieber C.M.K."/>
            <person name="Tom L.M."/>
            <person name="Gardinali P."/>
            <person name="Banfield J.F."/>
            <person name="Atlas R.M."/>
            <person name="Andersen G.L."/>
        </authorList>
    </citation>
    <scope>NUCLEOTIDE SEQUENCE [LARGE SCALE GENOMIC DNA]</scope>
</reference>
<dbReference type="PANTHER" id="PTHR43396:SF3">
    <property type="entry name" value="FLAVOHEMOPROTEIN"/>
    <property type="match status" value="1"/>
</dbReference>
<keyword evidence="5" id="KW-0813">Transport</keyword>
<dbReference type="EMBL" id="MAAO01000006">
    <property type="protein sequence ID" value="OUR97430.1"/>
    <property type="molecule type" value="Genomic_DNA"/>
</dbReference>
<dbReference type="PROSITE" id="PS01033">
    <property type="entry name" value="GLOBIN"/>
    <property type="match status" value="1"/>
</dbReference>
<proteinExistence type="inferred from homology"/>
<dbReference type="InterPro" id="IPR000971">
    <property type="entry name" value="Globin"/>
</dbReference>
<dbReference type="GO" id="GO:0019825">
    <property type="term" value="F:oxygen binding"/>
    <property type="evidence" value="ECO:0007669"/>
    <property type="project" value="InterPro"/>
</dbReference>
<feature type="domain" description="Globin" evidence="6">
    <location>
        <begin position="1"/>
        <end position="127"/>
    </location>
</feature>
<dbReference type="SUPFAM" id="SSF46458">
    <property type="entry name" value="Globin-like"/>
    <property type="match status" value="1"/>
</dbReference>
<evidence type="ECO:0000256" key="2">
    <source>
        <dbReference type="ARBA" id="ARBA00022621"/>
    </source>
</evidence>
<dbReference type="GO" id="GO:0046872">
    <property type="term" value="F:metal ion binding"/>
    <property type="evidence" value="ECO:0007669"/>
    <property type="project" value="UniProtKB-KW"/>
</dbReference>
<keyword evidence="4" id="KW-0408">Iron</keyword>
<evidence type="ECO:0000259" key="6">
    <source>
        <dbReference type="PROSITE" id="PS01033"/>
    </source>
</evidence>
<sequence>MDIKRDFFLENIDQFVESFYEHFFSLTPEIFELFKNSEIGKQKNEFKISIHTLLINLSQLDKLDSYFKDLGIRHICYNVSERHYKLAKESFLYAIKKTYADHWSKVVETKWEEIIDHVTLKMKEGVKSFELAY</sequence>
<accession>A0A1Y5FEW2</accession>
<evidence type="ECO:0000313" key="7">
    <source>
        <dbReference type="EMBL" id="OUR97430.1"/>
    </source>
</evidence>
<dbReference type="Gene3D" id="1.10.490.10">
    <property type="entry name" value="Globins"/>
    <property type="match status" value="1"/>
</dbReference>
<protein>
    <recommendedName>
        <fullName evidence="6">Globin domain-containing protein</fullName>
    </recommendedName>
</protein>
<gene>
    <name evidence="7" type="ORF">A9Q84_13980</name>
</gene>
<comment type="similarity">
    <text evidence="5">Belongs to the globin family.</text>
</comment>
<dbReference type="InterPro" id="IPR012292">
    <property type="entry name" value="Globin/Proto"/>
</dbReference>
<dbReference type="GO" id="GO:0046210">
    <property type="term" value="P:nitric oxide catabolic process"/>
    <property type="evidence" value="ECO:0007669"/>
    <property type="project" value="TreeGrafter"/>
</dbReference>
<evidence type="ECO:0000256" key="5">
    <source>
        <dbReference type="RuleBase" id="RU000356"/>
    </source>
</evidence>
<dbReference type="InterPro" id="IPR009050">
    <property type="entry name" value="Globin-like_sf"/>
</dbReference>
<dbReference type="PANTHER" id="PTHR43396">
    <property type="entry name" value="FLAVOHEMOPROTEIN"/>
    <property type="match status" value="1"/>
</dbReference>
<organism evidence="7 8">
    <name type="scientific">Halobacteriovorax marinus</name>
    <dbReference type="NCBI Taxonomy" id="97084"/>
    <lineage>
        <taxon>Bacteria</taxon>
        <taxon>Pseudomonadati</taxon>
        <taxon>Bdellovibrionota</taxon>
        <taxon>Bacteriovoracia</taxon>
        <taxon>Bacteriovoracales</taxon>
        <taxon>Halobacteriovoraceae</taxon>
        <taxon>Halobacteriovorax</taxon>
    </lineage>
</organism>
<dbReference type="AlphaFoldDB" id="A0A1Y5FEW2"/>
<name>A0A1Y5FEW2_9BACT</name>
<dbReference type="Pfam" id="PF00042">
    <property type="entry name" value="Globin"/>
    <property type="match status" value="1"/>
</dbReference>
<dbReference type="GO" id="GO:0008941">
    <property type="term" value="F:nitric oxide dioxygenase NAD(P)H activity"/>
    <property type="evidence" value="ECO:0007669"/>
    <property type="project" value="TreeGrafter"/>
</dbReference>
<evidence type="ECO:0000256" key="1">
    <source>
        <dbReference type="ARBA" id="ARBA00022617"/>
    </source>
</evidence>
<keyword evidence="3" id="KW-0479">Metal-binding</keyword>
<comment type="caution">
    <text evidence="7">The sequence shown here is derived from an EMBL/GenBank/DDBJ whole genome shotgun (WGS) entry which is preliminary data.</text>
</comment>
<evidence type="ECO:0000256" key="4">
    <source>
        <dbReference type="ARBA" id="ARBA00023004"/>
    </source>
</evidence>
<keyword evidence="2 5" id="KW-0561">Oxygen transport</keyword>